<proteinExistence type="predicted"/>
<accession>Q7SGI3</accession>
<feature type="compositionally biased region" description="Basic residues" evidence="1">
    <location>
        <begin position="453"/>
        <end position="484"/>
    </location>
</feature>
<dbReference type="OMA" id="VYSADHA"/>
<dbReference type="InParanoid" id="Q7SGI3"/>
<reference evidence="2 3" key="1">
    <citation type="journal article" date="2003" name="Nature">
        <title>The genome sequence of the filamentous fungus Neurospora crassa.</title>
        <authorList>
            <person name="Galagan J.E."/>
            <person name="Calvo S.E."/>
            <person name="Borkovich K.A."/>
            <person name="Selker E.U."/>
            <person name="Read N.D."/>
            <person name="Jaffe D."/>
            <person name="FitzHugh W."/>
            <person name="Ma L.J."/>
            <person name="Smirnov S."/>
            <person name="Purcell S."/>
            <person name="Rehman B."/>
            <person name="Elkins T."/>
            <person name="Engels R."/>
            <person name="Wang S."/>
            <person name="Nielsen C.B."/>
            <person name="Butler J."/>
            <person name="Endrizzi M."/>
            <person name="Qui D."/>
            <person name="Ianakiev P."/>
            <person name="Bell-Pedersen D."/>
            <person name="Nelson M.A."/>
            <person name="Werner-Washburne M."/>
            <person name="Selitrennikoff C.P."/>
            <person name="Kinsey J.A."/>
            <person name="Braun E.L."/>
            <person name="Zelter A."/>
            <person name="Schulte U."/>
            <person name="Kothe G.O."/>
            <person name="Jedd G."/>
            <person name="Mewes W."/>
            <person name="Staben C."/>
            <person name="Marcotte E."/>
            <person name="Greenberg D."/>
            <person name="Roy A."/>
            <person name="Foley K."/>
            <person name="Naylor J."/>
            <person name="Stange-Thomann N."/>
            <person name="Barrett R."/>
            <person name="Gnerre S."/>
            <person name="Kamal M."/>
            <person name="Kamvysselis M."/>
            <person name="Mauceli E."/>
            <person name="Bielke C."/>
            <person name="Rudd S."/>
            <person name="Frishman D."/>
            <person name="Krystofova S."/>
            <person name="Rasmussen C."/>
            <person name="Metzenberg R.L."/>
            <person name="Perkins D.D."/>
            <person name="Kroken S."/>
            <person name="Cogoni C."/>
            <person name="Macino G."/>
            <person name="Catcheside D."/>
            <person name="Li W."/>
            <person name="Pratt R.J."/>
            <person name="Osmani S.A."/>
            <person name="DeSouza C.P."/>
            <person name="Glass L."/>
            <person name="Orbach M.J."/>
            <person name="Berglund J.A."/>
            <person name="Voelker R."/>
            <person name="Yarden O."/>
            <person name="Plamann M."/>
            <person name="Seiler S."/>
            <person name="Dunlap J."/>
            <person name="Radford A."/>
            <person name="Aramayo R."/>
            <person name="Natvig D.O."/>
            <person name="Alex L.A."/>
            <person name="Mannhaupt G."/>
            <person name="Ebbole D.J."/>
            <person name="Freitag M."/>
            <person name="Paulsen I."/>
            <person name="Sachs M.S."/>
            <person name="Lander E.S."/>
            <person name="Nusbaum C."/>
            <person name="Birren B."/>
        </authorList>
    </citation>
    <scope>NUCLEOTIDE SEQUENCE [LARGE SCALE GENOMIC DNA]</scope>
    <source>
        <strain evidence="3">ATCC 24698 / 74-OR23-1A / CBS 708.71 / DSM 1257 / FGSC 987</strain>
    </source>
</reference>
<dbReference type="OrthoDB" id="10339765at2759"/>
<dbReference type="GO" id="GO:0003676">
    <property type="term" value="F:nucleic acid binding"/>
    <property type="evidence" value="ECO:0007669"/>
    <property type="project" value="InterPro"/>
</dbReference>
<dbReference type="Gene3D" id="3.30.420.10">
    <property type="entry name" value="Ribonuclease H-like superfamily/Ribonuclease H"/>
    <property type="match status" value="1"/>
</dbReference>
<protein>
    <submittedName>
        <fullName evidence="2">Uncharacterized protein</fullName>
    </submittedName>
</protein>
<dbReference type="AlphaFoldDB" id="Q7SGI3"/>
<feature type="compositionally biased region" description="Polar residues" evidence="1">
    <location>
        <begin position="1"/>
        <end position="10"/>
    </location>
</feature>
<dbReference type="InterPro" id="IPR036397">
    <property type="entry name" value="RNaseH_sf"/>
</dbReference>
<organism evidence="2 3">
    <name type="scientific">Neurospora crassa (strain ATCC 24698 / 74-OR23-1A / CBS 708.71 / DSM 1257 / FGSC 987)</name>
    <dbReference type="NCBI Taxonomy" id="367110"/>
    <lineage>
        <taxon>Eukaryota</taxon>
        <taxon>Fungi</taxon>
        <taxon>Dikarya</taxon>
        <taxon>Ascomycota</taxon>
        <taxon>Pezizomycotina</taxon>
        <taxon>Sordariomycetes</taxon>
        <taxon>Sordariomycetidae</taxon>
        <taxon>Sordariales</taxon>
        <taxon>Sordariaceae</taxon>
        <taxon>Neurospora</taxon>
    </lineage>
</organism>
<feature type="compositionally biased region" description="Low complexity" evidence="1">
    <location>
        <begin position="33"/>
        <end position="43"/>
    </location>
</feature>
<feature type="region of interest" description="Disordered" evidence="1">
    <location>
        <begin position="1"/>
        <end position="48"/>
    </location>
</feature>
<feature type="region of interest" description="Disordered" evidence="1">
    <location>
        <begin position="578"/>
        <end position="622"/>
    </location>
</feature>
<gene>
    <name evidence="2" type="ORF">NCU08101</name>
</gene>
<feature type="compositionally biased region" description="Low complexity" evidence="1">
    <location>
        <begin position="485"/>
        <end position="499"/>
    </location>
</feature>
<dbReference type="KEGG" id="ncr:NCU08101"/>
<dbReference type="VEuPathDB" id="FungiDB:NCU08101"/>
<dbReference type="EMBL" id="CM002236">
    <property type="protein sequence ID" value="EAA35996.1"/>
    <property type="molecule type" value="Genomic_DNA"/>
</dbReference>
<dbReference type="Proteomes" id="UP000001805">
    <property type="component" value="Chromosome 1, Linkage Group I"/>
</dbReference>
<feature type="compositionally biased region" description="Basic and acidic residues" evidence="1">
    <location>
        <begin position="601"/>
        <end position="622"/>
    </location>
</feature>
<sequence length="622" mass="69994">MEASDATPTRSPYHEKRAPETSGSESSRDKTTSPDTTETMTTITKKRRLDEAGEAPVILGLTEAFDDGTARIVATEPDAFFGCAKAPSNSSPMHLPDAQEEPCHILQSIEVDVIEQQDVVGVSILEDQAPFASREEFEAANVTTWKRSPRSPSPLEDPRLPHWRAETRSFKGNMFCHHQSPGTAIETAKAAHNGNLFVDGAPQFTIFCDGSSENTRFAQFRGDKGGYGVVFRDPYETVSHNDVDLAPNRLKPKVLGKEKEEDWGVEDFVVLNWLNRKVYSADHAEISALSQGLDEVTKRVDRFGPPSSTLKIFSDSVSCQRRINKGILVGDDFVSGGKNLMSDDRNATSGKKRKRTEVTFYDKHTNPFVRAIVWQSHYLFERGCTTEIHWMPRNCTFAAFLADHVAGLWRLENADFSQSNLAREERDGIMDKLSGEVYEIVRRRSTPPPNSRPSKKRKVKRPPSKNKRLTKNMKRAQKKPKASKKPCSANHLNTRSFPFRPSPSPYGQPSSSQWVSSNPFPPTPAPSVSEPSLHQDHYPSAEHRVPTLDTFPTWFFRDPTPPRMVRAPTPGRCWEIEDEDEIEVGIVRNEENKSSQMDSEEEKKDKEQDNCSGNNDEKESKE</sequence>
<feature type="region of interest" description="Disordered" evidence="1">
    <location>
        <begin position="441"/>
        <end position="538"/>
    </location>
</feature>
<dbReference type="RefSeq" id="XP_965232.1">
    <property type="nucleotide sequence ID" value="XM_960139.1"/>
</dbReference>
<evidence type="ECO:0000313" key="3">
    <source>
        <dbReference type="Proteomes" id="UP000001805"/>
    </source>
</evidence>
<dbReference type="HOGENOM" id="CLU_450620_0_0_1"/>
<dbReference type="GeneID" id="3881365"/>
<keyword evidence="3" id="KW-1185">Reference proteome</keyword>
<evidence type="ECO:0000256" key="1">
    <source>
        <dbReference type="SAM" id="MobiDB-lite"/>
    </source>
</evidence>
<dbReference type="PaxDb" id="5141-EFNCRP00000008559"/>
<evidence type="ECO:0000313" key="2">
    <source>
        <dbReference type="EMBL" id="EAA35996.1"/>
    </source>
</evidence>
<name>Q7SGI3_NEUCR</name>